<dbReference type="OrthoDB" id="8048523at2759"/>
<dbReference type="Pfam" id="PF04193">
    <property type="entry name" value="PQ-loop"/>
    <property type="match status" value="1"/>
</dbReference>
<keyword evidence="3 5" id="KW-1133">Transmembrane helix</keyword>
<dbReference type="PANTHER" id="PTHR16201">
    <property type="entry name" value="SEVEN TRANSMEMBRANE PROTEIN 1-RELATED"/>
    <property type="match status" value="1"/>
</dbReference>
<dbReference type="SMART" id="SM00679">
    <property type="entry name" value="CTNS"/>
    <property type="match status" value="1"/>
</dbReference>
<dbReference type="EMBL" id="JABCRI010000007">
    <property type="protein sequence ID" value="KAF8403504.1"/>
    <property type="molecule type" value="Genomic_DNA"/>
</dbReference>
<evidence type="ECO:0000313" key="6">
    <source>
        <dbReference type="EMBL" id="KAF8403504.1"/>
    </source>
</evidence>
<dbReference type="GO" id="GO:0016020">
    <property type="term" value="C:membrane"/>
    <property type="evidence" value="ECO:0007669"/>
    <property type="project" value="UniProtKB-SubCell"/>
</dbReference>
<name>A0A835DKK2_TETSI</name>
<evidence type="ECO:0000256" key="5">
    <source>
        <dbReference type="SAM" id="Phobius"/>
    </source>
</evidence>
<feature type="transmembrane region" description="Helical" evidence="5">
    <location>
        <begin position="144"/>
        <end position="166"/>
    </location>
</feature>
<evidence type="ECO:0000256" key="1">
    <source>
        <dbReference type="ARBA" id="ARBA00004141"/>
    </source>
</evidence>
<dbReference type="InterPro" id="IPR006603">
    <property type="entry name" value="PQ-loop_rpt"/>
</dbReference>
<evidence type="ECO:0000256" key="2">
    <source>
        <dbReference type="ARBA" id="ARBA00022692"/>
    </source>
</evidence>
<accession>A0A835DKK2</accession>
<sequence>MERKTRIESKSYPRGSIQFHAAVLAAPGSLSSCSISFFERCVSLDVMGLLKGSLPVCPRNLHCSQWARTYMKYCLCSLKDGVSLSLGFASVISWGVAEIPQIITNYKGKSAEGLSIAFLMTWIVGDLFNLFGCMLEPATLPTQYYMAMLYTFTTVILASQTIYYGHIYQRLKSSRRGPKDPKIHHKERQTNNDFGEKQAKLAEKWTNESSVAVDVPLSSPIPVAAPVLPHDGSLGRELYYMSARSLVKSHTPTAGSYLVHLRSNERTASTSFHDPDSVEEPLLAGIVSTQSAPPLNTKSMLCVISAVMFFLNSFDLHLSVNNRTYMVFERPAPGVVIRVGRKILQVEKAAT</sequence>
<feature type="transmembrane region" description="Helical" evidence="5">
    <location>
        <begin position="113"/>
        <end position="132"/>
    </location>
</feature>
<dbReference type="InterPro" id="IPR051415">
    <property type="entry name" value="LAAT-1"/>
</dbReference>
<keyword evidence="2 5" id="KW-0812">Transmembrane</keyword>
<protein>
    <submittedName>
        <fullName evidence="6">Uncharacterized protein</fullName>
    </submittedName>
</protein>
<dbReference type="Proteomes" id="UP000655225">
    <property type="component" value="Unassembled WGS sequence"/>
</dbReference>
<proteinExistence type="predicted"/>
<keyword evidence="7" id="KW-1185">Reference proteome</keyword>
<gene>
    <name evidence="6" type="ORF">HHK36_011608</name>
</gene>
<evidence type="ECO:0000313" key="7">
    <source>
        <dbReference type="Proteomes" id="UP000655225"/>
    </source>
</evidence>
<comment type="subcellular location">
    <subcellularLocation>
        <location evidence="1">Membrane</location>
        <topology evidence="1">Multi-pass membrane protein</topology>
    </subcellularLocation>
</comment>
<keyword evidence="4 5" id="KW-0472">Membrane</keyword>
<dbReference type="OMA" id="IGMERIK"/>
<dbReference type="PANTHER" id="PTHR16201:SF44">
    <property type="entry name" value="SEVEN TRANSMEMBRANE PROTEIN 1"/>
    <property type="match status" value="1"/>
</dbReference>
<dbReference type="Gene3D" id="1.20.1280.290">
    <property type="match status" value="1"/>
</dbReference>
<dbReference type="PROSITE" id="PS51257">
    <property type="entry name" value="PROKAR_LIPOPROTEIN"/>
    <property type="match status" value="1"/>
</dbReference>
<reference evidence="6 7" key="1">
    <citation type="submission" date="2020-04" db="EMBL/GenBank/DDBJ databases">
        <title>Plant Genome Project.</title>
        <authorList>
            <person name="Zhang R.-G."/>
        </authorList>
    </citation>
    <scope>NUCLEOTIDE SEQUENCE [LARGE SCALE GENOMIC DNA]</scope>
    <source>
        <strain evidence="6">YNK0</strain>
        <tissue evidence="6">Leaf</tissue>
    </source>
</reference>
<dbReference type="AlphaFoldDB" id="A0A835DKK2"/>
<comment type="caution">
    <text evidence="6">The sequence shown here is derived from an EMBL/GenBank/DDBJ whole genome shotgun (WGS) entry which is preliminary data.</text>
</comment>
<dbReference type="FunFam" id="1.20.1280.290:FF:000019">
    <property type="entry name" value="PQ-loop repeat family protein / transmembrane family protein"/>
    <property type="match status" value="1"/>
</dbReference>
<organism evidence="6 7">
    <name type="scientific">Tetracentron sinense</name>
    <name type="common">Spur-leaf</name>
    <dbReference type="NCBI Taxonomy" id="13715"/>
    <lineage>
        <taxon>Eukaryota</taxon>
        <taxon>Viridiplantae</taxon>
        <taxon>Streptophyta</taxon>
        <taxon>Embryophyta</taxon>
        <taxon>Tracheophyta</taxon>
        <taxon>Spermatophyta</taxon>
        <taxon>Magnoliopsida</taxon>
        <taxon>Trochodendrales</taxon>
        <taxon>Trochodendraceae</taxon>
        <taxon>Tetracentron</taxon>
    </lineage>
</organism>
<evidence type="ECO:0000256" key="3">
    <source>
        <dbReference type="ARBA" id="ARBA00022989"/>
    </source>
</evidence>
<evidence type="ECO:0000256" key="4">
    <source>
        <dbReference type="ARBA" id="ARBA00023136"/>
    </source>
</evidence>